<dbReference type="EMBL" id="BKCJ011790512">
    <property type="protein sequence ID" value="GFD53132.1"/>
    <property type="molecule type" value="Genomic_DNA"/>
</dbReference>
<sequence length="104" mass="10986">AVGIFHGVRPSVVGTVVCAPPPDAALNCARADEGKEEAQRETRGVAAVRPQTVITAGYAEGGKEVVRNAPEKGRTCEGRVLGKVETEEWDEDNEGGVEPVYLLV</sequence>
<dbReference type="AlphaFoldDB" id="A0A699WZ94"/>
<organism evidence="1">
    <name type="scientific">Tanacetum cinerariifolium</name>
    <name type="common">Dalmatian daisy</name>
    <name type="synonym">Chrysanthemum cinerariifolium</name>
    <dbReference type="NCBI Taxonomy" id="118510"/>
    <lineage>
        <taxon>Eukaryota</taxon>
        <taxon>Viridiplantae</taxon>
        <taxon>Streptophyta</taxon>
        <taxon>Embryophyta</taxon>
        <taxon>Tracheophyta</taxon>
        <taxon>Spermatophyta</taxon>
        <taxon>Magnoliopsida</taxon>
        <taxon>eudicotyledons</taxon>
        <taxon>Gunneridae</taxon>
        <taxon>Pentapetalae</taxon>
        <taxon>asterids</taxon>
        <taxon>campanulids</taxon>
        <taxon>Asterales</taxon>
        <taxon>Asteraceae</taxon>
        <taxon>Asteroideae</taxon>
        <taxon>Anthemideae</taxon>
        <taxon>Anthemidinae</taxon>
        <taxon>Tanacetum</taxon>
    </lineage>
</organism>
<feature type="non-terminal residue" evidence="1">
    <location>
        <position position="1"/>
    </location>
</feature>
<evidence type="ECO:0000313" key="1">
    <source>
        <dbReference type="EMBL" id="GFD53132.1"/>
    </source>
</evidence>
<proteinExistence type="predicted"/>
<comment type="caution">
    <text evidence="1">The sequence shown here is derived from an EMBL/GenBank/DDBJ whole genome shotgun (WGS) entry which is preliminary data.</text>
</comment>
<protein>
    <submittedName>
        <fullName evidence="1">Uncharacterized protein</fullName>
    </submittedName>
</protein>
<accession>A0A699WZ94</accession>
<gene>
    <name evidence="1" type="ORF">Tci_925101</name>
</gene>
<name>A0A699WZ94_TANCI</name>
<feature type="non-terminal residue" evidence="1">
    <location>
        <position position="104"/>
    </location>
</feature>
<reference evidence="1" key="1">
    <citation type="journal article" date="2019" name="Sci. Rep.">
        <title>Draft genome of Tanacetum cinerariifolium, the natural source of mosquito coil.</title>
        <authorList>
            <person name="Yamashiro T."/>
            <person name="Shiraishi A."/>
            <person name="Satake H."/>
            <person name="Nakayama K."/>
        </authorList>
    </citation>
    <scope>NUCLEOTIDE SEQUENCE</scope>
</reference>